<feature type="compositionally biased region" description="Pro residues" evidence="1">
    <location>
        <begin position="294"/>
        <end position="305"/>
    </location>
</feature>
<dbReference type="PANTHER" id="PTHR22741">
    <property type="entry name" value="P140CAP/SNIP-RELATED"/>
    <property type="match status" value="1"/>
</dbReference>
<protein>
    <submittedName>
        <fullName evidence="2">Sickle tail</fullName>
    </submittedName>
</protein>
<gene>
    <name evidence="2" type="ORF">EYF80_016381</name>
</gene>
<organism evidence="2 3">
    <name type="scientific">Liparis tanakae</name>
    <name type="common">Tanaka's snailfish</name>
    <dbReference type="NCBI Taxonomy" id="230148"/>
    <lineage>
        <taxon>Eukaryota</taxon>
        <taxon>Metazoa</taxon>
        <taxon>Chordata</taxon>
        <taxon>Craniata</taxon>
        <taxon>Vertebrata</taxon>
        <taxon>Euteleostomi</taxon>
        <taxon>Actinopterygii</taxon>
        <taxon>Neopterygii</taxon>
        <taxon>Teleostei</taxon>
        <taxon>Neoteleostei</taxon>
        <taxon>Acanthomorphata</taxon>
        <taxon>Eupercaria</taxon>
        <taxon>Perciformes</taxon>
        <taxon>Cottioidei</taxon>
        <taxon>Cottales</taxon>
        <taxon>Liparidae</taxon>
        <taxon>Liparis</taxon>
    </lineage>
</organism>
<accession>A0A4Z2I5X1</accession>
<evidence type="ECO:0000313" key="2">
    <source>
        <dbReference type="EMBL" id="TNN73427.1"/>
    </source>
</evidence>
<evidence type="ECO:0000256" key="1">
    <source>
        <dbReference type="SAM" id="MobiDB-lite"/>
    </source>
</evidence>
<sequence length="437" mass="48404">MMSRMQDSGFSGEKKAVFVLPQPLGSEMEAVFGHVEIGHVETGHVEFGHLEIGHNRRNRTAATSGFTSTVSFDCGHYSLQGMLSSLHSELDIQRYLMKIQLPHRVSVLYLQYGDETKQICMPNEITSIDTIRALFVSAFSQQLNMKMLESPSVAVYVKDDMRNMYYELTDVRDLEKMSYDRGLSEPLTGYVPLAGLRQRLRSRLWEDRPLSDGDYWAAYLPRDTSSPYRNIIDHSCLKVYHKDPAQAFSHGPRPANGDARMHGEMMHAVQGGPHPLRQPPMGPPSHHPMQGALPPTPHAMPPSPSRIPFGPRQASIPGNGTIPRDRLSNANAPARSISPCPSAILERRDVKPDEDRSTKSHTLTRGSEGLYADPYLLQEGRMSIASSHGPHPSPGLDAPDHGMGSFHRASIRSTKVQKQPAAYFGLQDSSPIPSPDG</sequence>
<name>A0A4Z2I5X1_9TELE</name>
<feature type="region of interest" description="Disordered" evidence="1">
    <location>
        <begin position="384"/>
        <end position="437"/>
    </location>
</feature>
<dbReference type="OrthoDB" id="6022652at2759"/>
<dbReference type="GO" id="GO:0005737">
    <property type="term" value="C:cytoplasm"/>
    <property type="evidence" value="ECO:0007669"/>
    <property type="project" value="TreeGrafter"/>
</dbReference>
<evidence type="ECO:0000313" key="3">
    <source>
        <dbReference type="Proteomes" id="UP000314294"/>
    </source>
</evidence>
<dbReference type="EMBL" id="SRLO01000125">
    <property type="protein sequence ID" value="TNN73427.1"/>
    <property type="molecule type" value="Genomic_DNA"/>
</dbReference>
<feature type="region of interest" description="Disordered" evidence="1">
    <location>
        <begin position="270"/>
        <end position="371"/>
    </location>
</feature>
<dbReference type="InterPro" id="IPR051825">
    <property type="entry name" value="SRCIN1"/>
</dbReference>
<keyword evidence="3" id="KW-1185">Reference proteome</keyword>
<feature type="compositionally biased region" description="Pro residues" evidence="1">
    <location>
        <begin position="276"/>
        <end position="286"/>
    </location>
</feature>
<dbReference type="AlphaFoldDB" id="A0A4Z2I5X1"/>
<comment type="caution">
    <text evidence="2">The sequence shown here is derived from an EMBL/GenBank/DDBJ whole genome shotgun (WGS) entry which is preliminary data.</text>
</comment>
<proteinExistence type="predicted"/>
<feature type="compositionally biased region" description="Basic and acidic residues" evidence="1">
    <location>
        <begin position="345"/>
        <end position="358"/>
    </location>
</feature>
<dbReference type="Proteomes" id="UP000314294">
    <property type="component" value="Unassembled WGS sequence"/>
</dbReference>
<dbReference type="PANTHER" id="PTHR22741:SF11">
    <property type="entry name" value="SICKLE TAIL PROTEIN HOMOLOG"/>
    <property type="match status" value="1"/>
</dbReference>
<reference evidence="2 3" key="1">
    <citation type="submission" date="2019-03" db="EMBL/GenBank/DDBJ databases">
        <title>First draft genome of Liparis tanakae, snailfish: a comprehensive survey of snailfish specific genes.</title>
        <authorList>
            <person name="Kim W."/>
            <person name="Song I."/>
            <person name="Jeong J.-H."/>
            <person name="Kim D."/>
            <person name="Kim S."/>
            <person name="Ryu S."/>
            <person name="Song J.Y."/>
            <person name="Lee S.K."/>
        </authorList>
    </citation>
    <scope>NUCLEOTIDE SEQUENCE [LARGE SCALE GENOMIC DNA]</scope>
    <source>
        <tissue evidence="2">Muscle</tissue>
    </source>
</reference>